<feature type="compositionally biased region" description="Polar residues" evidence="1">
    <location>
        <begin position="1"/>
        <end position="29"/>
    </location>
</feature>
<feature type="region of interest" description="Disordered" evidence="1">
    <location>
        <begin position="1"/>
        <end position="48"/>
    </location>
</feature>
<proteinExistence type="predicted"/>
<comment type="caution">
    <text evidence="2">The sequence shown here is derived from an EMBL/GenBank/DDBJ whole genome shotgun (WGS) entry which is preliminary data.</text>
</comment>
<evidence type="ECO:0000313" key="2">
    <source>
        <dbReference type="EMBL" id="KAJ3504154.1"/>
    </source>
</evidence>
<evidence type="ECO:0000313" key="3">
    <source>
        <dbReference type="Proteomes" id="UP001148786"/>
    </source>
</evidence>
<evidence type="ECO:0000256" key="1">
    <source>
        <dbReference type="SAM" id="MobiDB-lite"/>
    </source>
</evidence>
<name>A0A9W8JY24_9AGAR</name>
<organism evidence="2 3">
    <name type="scientific">Agrocybe chaxingu</name>
    <dbReference type="NCBI Taxonomy" id="84603"/>
    <lineage>
        <taxon>Eukaryota</taxon>
        <taxon>Fungi</taxon>
        <taxon>Dikarya</taxon>
        <taxon>Basidiomycota</taxon>
        <taxon>Agaricomycotina</taxon>
        <taxon>Agaricomycetes</taxon>
        <taxon>Agaricomycetidae</taxon>
        <taxon>Agaricales</taxon>
        <taxon>Agaricineae</taxon>
        <taxon>Strophariaceae</taxon>
        <taxon>Agrocybe</taxon>
    </lineage>
</organism>
<sequence length="156" mass="16998">MSSVTPKNNNASDQQPNTGSPSRDGTSYPEQRHAGRVGYGPNYHTGPTLEEKVAGLKEEFIGKVTRSPARVQHGRELLSGEERRKKLSVDASEYLFASHLLLIYGQDEPNPFTAANKDDHDANYPGRSSGPSVGVSSSTVPSNSSRRQLGQPIFWT</sequence>
<gene>
    <name evidence="2" type="ORF">NLJ89_g8085</name>
</gene>
<accession>A0A9W8JY24</accession>
<feature type="compositionally biased region" description="Low complexity" evidence="1">
    <location>
        <begin position="125"/>
        <end position="147"/>
    </location>
</feature>
<dbReference type="OrthoDB" id="2500073at2759"/>
<dbReference type="AlphaFoldDB" id="A0A9W8JY24"/>
<feature type="region of interest" description="Disordered" evidence="1">
    <location>
        <begin position="108"/>
        <end position="156"/>
    </location>
</feature>
<dbReference type="EMBL" id="JANKHO010001048">
    <property type="protein sequence ID" value="KAJ3504154.1"/>
    <property type="molecule type" value="Genomic_DNA"/>
</dbReference>
<dbReference type="Proteomes" id="UP001148786">
    <property type="component" value="Unassembled WGS sequence"/>
</dbReference>
<keyword evidence="3" id="KW-1185">Reference proteome</keyword>
<reference evidence="2" key="1">
    <citation type="submission" date="2022-07" db="EMBL/GenBank/DDBJ databases">
        <title>Genome Sequence of Agrocybe chaxingu.</title>
        <authorList>
            <person name="Buettner E."/>
        </authorList>
    </citation>
    <scope>NUCLEOTIDE SEQUENCE</scope>
    <source>
        <strain evidence="2">MP-N11</strain>
    </source>
</reference>
<protein>
    <submittedName>
        <fullName evidence="2">Uncharacterized protein</fullName>
    </submittedName>
</protein>